<organism evidence="7 8">
    <name type="scientific">Tahibacter harae</name>
    <dbReference type="NCBI Taxonomy" id="2963937"/>
    <lineage>
        <taxon>Bacteria</taxon>
        <taxon>Pseudomonadati</taxon>
        <taxon>Pseudomonadota</taxon>
        <taxon>Gammaproteobacteria</taxon>
        <taxon>Lysobacterales</taxon>
        <taxon>Rhodanobacteraceae</taxon>
        <taxon>Tahibacter</taxon>
    </lineage>
</organism>
<evidence type="ECO:0000313" key="7">
    <source>
        <dbReference type="EMBL" id="MCQ4167396.1"/>
    </source>
</evidence>
<keyword evidence="8" id="KW-1185">Reference proteome</keyword>
<keyword evidence="3" id="KW-0378">Hydrolase</keyword>
<dbReference type="EMBL" id="JANFQO010000029">
    <property type="protein sequence ID" value="MCQ4167396.1"/>
    <property type="molecule type" value="Genomic_DNA"/>
</dbReference>
<dbReference type="Proteomes" id="UP001165498">
    <property type="component" value="Unassembled WGS sequence"/>
</dbReference>
<keyword evidence="1" id="KW-0645">Protease</keyword>
<comment type="caution">
    <text evidence="7">The sequence shown here is derived from an EMBL/GenBank/DDBJ whole genome shotgun (WGS) entry which is preliminary data.</text>
</comment>
<evidence type="ECO:0000313" key="8">
    <source>
        <dbReference type="Proteomes" id="UP001165498"/>
    </source>
</evidence>
<keyword evidence="4" id="KW-0862">Zinc</keyword>
<evidence type="ECO:0000256" key="5">
    <source>
        <dbReference type="ARBA" id="ARBA00023049"/>
    </source>
</evidence>
<evidence type="ECO:0000259" key="6">
    <source>
        <dbReference type="PROSITE" id="PS50249"/>
    </source>
</evidence>
<sequence length="191" mass="20663">MKESVRRSATSGTSAASSADDKLITRALWALATRAQTPGPLLTTVETLSTWFRLRLSPYPNEVFAVAWLDTKNRLIEFRELFQGTLDRTAVHTRVVVQSALACNAAAGVFAHNHPSGDGRPSSADVGITQELQAALALVEVKLLDHFVVTAAAAPVSLVQAGLIRPPPGSWTVDYPPERPVCEPRRAAKRR</sequence>
<keyword evidence="5" id="KW-0482">Metalloprotease</keyword>
<reference evidence="7" key="1">
    <citation type="submission" date="2022-07" db="EMBL/GenBank/DDBJ databases">
        <title>Tahibacter sp., a new gammaproteobacterium isolated from the silt sample collected at pig farm.</title>
        <authorList>
            <person name="Chen H."/>
        </authorList>
    </citation>
    <scope>NUCLEOTIDE SEQUENCE</scope>
    <source>
        <strain evidence="7">P2K</strain>
    </source>
</reference>
<dbReference type="InterPro" id="IPR025657">
    <property type="entry name" value="RadC_JAB"/>
</dbReference>
<dbReference type="PANTHER" id="PTHR30471:SF6">
    <property type="entry name" value="UPF0758 PROTEIN VC_0510"/>
    <property type="match status" value="1"/>
</dbReference>
<dbReference type="CDD" id="cd08071">
    <property type="entry name" value="MPN_DUF2466"/>
    <property type="match status" value="1"/>
</dbReference>
<dbReference type="PROSITE" id="PS50249">
    <property type="entry name" value="MPN"/>
    <property type="match status" value="1"/>
</dbReference>
<keyword evidence="2" id="KW-0479">Metal-binding</keyword>
<accession>A0ABT1QYP8</accession>
<evidence type="ECO:0000256" key="1">
    <source>
        <dbReference type="ARBA" id="ARBA00022670"/>
    </source>
</evidence>
<dbReference type="RefSeq" id="WP_255916583.1">
    <property type="nucleotide sequence ID" value="NZ_JANFQO010000029.1"/>
</dbReference>
<evidence type="ECO:0000256" key="3">
    <source>
        <dbReference type="ARBA" id="ARBA00022801"/>
    </source>
</evidence>
<name>A0ABT1QYP8_9GAMM</name>
<dbReference type="Pfam" id="PF04002">
    <property type="entry name" value="RadC"/>
    <property type="match status" value="1"/>
</dbReference>
<dbReference type="InterPro" id="IPR037518">
    <property type="entry name" value="MPN"/>
</dbReference>
<dbReference type="InterPro" id="IPR001405">
    <property type="entry name" value="UPF0758"/>
</dbReference>
<evidence type="ECO:0000256" key="4">
    <source>
        <dbReference type="ARBA" id="ARBA00022833"/>
    </source>
</evidence>
<dbReference type="PROSITE" id="PS01302">
    <property type="entry name" value="UPF0758"/>
    <property type="match status" value="1"/>
</dbReference>
<evidence type="ECO:0000256" key="2">
    <source>
        <dbReference type="ARBA" id="ARBA00022723"/>
    </source>
</evidence>
<proteinExistence type="predicted"/>
<feature type="domain" description="MPN" evidence="6">
    <location>
        <begin position="41"/>
        <end position="164"/>
    </location>
</feature>
<dbReference type="InterPro" id="IPR020891">
    <property type="entry name" value="UPF0758_CS"/>
</dbReference>
<gene>
    <name evidence="7" type="ORF">NM961_21995</name>
</gene>
<protein>
    <submittedName>
        <fullName evidence="7">JAB domain-containing protein</fullName>
    </submittedName>
</protein>
<dbReference type="PANTHER" id="PTHR30471">
    <property type="entry name" value="DNA REPAIR PROTEIN RADC"/>
    <property type="match status" value="1"/>
</dbReference>
<dbReference type="Gene3D" id="3.40.140.10">
    <property type="entry name" value="Cytidine Deaminase, domain 2"/>
    <property type="match status" value="1"/>
</dbReference>